<keyword evidence="3" id="KW-1185">Reference proteome</keyword>
<dbReference type="Proteomes" id="UP000814003">
    <property type="component" value="Unassembled WGS sequence"/>
</dbReference>
<keyword evidence="1" id="KW-0732">Signal</keyword>
<protein>
    <submittedName>
        <fullName evidence="2">Integrating conjugative element protein</fullName>
    </submittedName>
</protein>
<name>A0ABS9FCA8_9PSED</name>
<proteinExistence type="predicted"/>
<organism evidence="2 3">
    <name type="scientific">Pseudomonas gessardii</name>
    <dbReference type="NCBI Taxonomy" id="78544"/>
    <lineage>
        <taxon>Bacteria</taxon>
        <taxon>Pseudomonadati</taxon>
        <taxon>Pseudomonadota</taxon>
        <taxon>Gammaproteobacteria</taxon>
        <taxon>Pseudomonadales</taxon>
        <taxon>Pseudomonadaceae</taxon>
        <taxon>Pseudomonas</taxon>
    </lineage>
</organism>
<evidence type="ECO:0000256" key="1">
    <source>
        <dbReference type="SAM" id="SignalP"/>
    </source>
</evidence>
<dbReference type="Pfam" id="PF11072">
    <property type="entry name" value="DUF2859"/>
    <property type="match status" value="1"/>
</dbReference>
<evidence type="ECO:0000313" key="3">
    <source>
        <dbReference type="Proteomes" id="UP000814003"/>
    </source>
</evidence>
<dbReference type="EMBL" id="WKED01000065">
    <property type="protein sequence ID" value="MCF5109975.1"/>
    <property type="molecule type" value="Genomic_DNA"/>
</dbReference>
<reference evidence="2 3" key="1">
    <citation type="submission" date="2019-11" db="EMBL/GenBank/DDBJ databases">
        <title>Epiphytic Pseudomonas syringae from cherry orchards.</title>
        <authorList>
            <person name="Hulin M.T."/>
        </authorList>
    </citation>
    <scope>NUCLEOTIDE SEQUENCE [LARGE SCALE GENOMIC DNA]</scope>
    <source>
        <strain evidence="2 3">PA-6-5B</strain>
    </source>
</reference>
<dbReference type="NCBIfam" id="TIGR03765">
    <property type="entry name" value="ICE_PFL_4695"/>
    <property type="match status" value="1"/>
</dbReference>
<feature type="signal peptide" evidence="1">
    <location>
        <begin position="1"/>
        <end position="21"/>
    </location>
</feature>
<evidence type="ECO:0000313" key="2">
    <source>
        <dbReference type="EMBL" id="MCF5109975.1"/>
    </source>
</evidence>
<sequence length="167" mass="18044">MNSLLNLVILLCLASPMVVHARSLIVVEDRGGVSALPYYQDLAPEPTAQSASLENVGVRGQGSFPVHSDQLTPGQVQGRVINAPGLQPLFLVGDDESSRAWLSQRREQLQQLNAVGLVVNVTSAERFAEVQRWAGGLQMVPAPSNDLAQRLGIKHYPLLITATTIQQ</sequence>
<gene>
    <name evidence="2" type="ORF">GIW56_24470</name>
</gene>
<comment type="caution">
    <text evidence="2">The sequence shown here is derived from an EMBL/GenBank/DDBJ whole genome shotgun (WGS) entry which is preliminary data.</text>
</comment>
<accession>A0ABS9FCA8</accession>
<feature type="chain" id="PRO_5046473182" evidence="1">
    <location>
        <begin position="22"/>
        <end position="167"/>
    </location>
</feature>
<dbReference type="InterPro" id="IPR021300">
    <property type="entry name" value="Integr_conj_element_PFL4695"/>
</dbReference>
<dbReference type="RefSeq" id="WP_236361768.1">
    <property type="nucleotide sequence ID" value="NZ_WKED01000065.1"/>
</dbReference>